<dbReference type="EMBL" id="PKMF04000644">
    <property type="protein sequence ID" value="KAK7823134.1"/>
    <property type="molecule type" value="Genomic_DNA"/>
</dbReference>
<comment type="subcellular location">
    <subcellularLocation>
        <location evidence="2">Membrane</location>
    </subcellularLocation>
</comment>
<comment type="similarity">
    <text evidence="3">Belongs to the cytochrome P450 family.</text>
</comment>
<evidence type="ECO:0000313" key="10">
    <source>
        <dbReference type="EMBL" id="KAK7823134.1"/>
    </source>
</evidence>
<sequence>MITSPSEMMYCYLFLIWLITAIFAHSFIKSCLKSLPTIQNPPSLPALYFKTQDISFSYRPEFGSSEYFIYRESRFVMTQYGDYGRFMKRLCMTWLLAVPQLNHTVDICEEEVEKLVERITKSSSDGKACDLNHEPTTLTNNTICRMAMSMRCSGTENEAEEIHMLVKQCLELAGKLTVGDALGPLKMFDFSGDGKRLIYMGVGTV</sequence>
<dbReference type="InterPro" id="IPR001128">
    <property type="entry name" value="Cyt_P450"/>
</dbReference>
<evidence type="ECO:0000256" key="8">
    <source>
        <dbReference type="ARBA" id="ARBA00023033"/>
    </source>
</evidence>
<dbReference type="Gramene" id="rna-CFP56_49578">
    <property type="protein sequence ID" value="cds-POF10243.1"/>
    <property type="gene ID" value="gene-CFP56_49578"/>
</dbReference>
<evidence type="ECO:0000256" key="1">
    <source>
        <dbReference type="ARBA" id="ARBA00001971"/>
    </source>
</evidence>
<keyword evidence="5" id="KW-0479">Metal-binding</keyword>
<keyword evidence="7" id="KW-0408">Iron</keyword>
<proteinExistence type="inferred from homology"/>
<dbReference type="PANTHER" id="PTHR47943:SF8">
    <property type="entry name" value="CYTOCHROME P450"/>
    <property type="match status" value="1"/>
</dbReference>
<dbReference type="InterPro" id="IPR036396">
    <property type="entry name" value="Cyt_P450_sf"/>
</dbReference>
<evidence type="ECO:0000256" key="9">
    <source>
        <dbReference type="ARBA" id="ARBA00023136"/>
    </source>
</evidence>
<gene>
    <name evidence="11" type="primary">CYP93A3_4</name>
    <name evidence="10" type="synonym">CYP93A3_2</name>
    <name evidence="11" type="ORF">CFP56_002863</name>
    <name evidence="10" type="ORF">CFP56_035879</name>
</gene>
<comment type="caution">
    <text evidence="11">The sequence shown here is derived from an EMBL/GenBank/DDBJ whole genome shotgun (WGS) entry which is preliminary data.</text>
</comment>
<keyword evidence="12" id="KW-1185">Reference proteome</keyword>
<dbReference type="GO" id="GO:0004497">
    <property type="term" value="F:monooxygenase activity"/>
    <property type="evidence" value="ECO:0007669"/>
    <property type="project" value="UniProtKB-KW"/>
</dbReference>
<evidence type="ECO:0000256" key="6">
    <source>
        <dbReference type="ARBA" id="ARBA00023002"/>
    </source>
</evidence>
<evidence type="ECO:0000256" key="5">
    <source>
        <dbReference type="ARBA" id="ARBA00022723"/>
    </source>
</evidence>
<evidence type="ECO:0000313" key="11">
    <source>
        <dbReference type="EMBL" id="KAK7849488.1"/>
    </source>
</evidence>
<dbReference type="Pfam" id="PF00067">
    <property type="entry name" value="p450"/>
    <property type="match status" value="1"/>
</dbReference>
<keyword evidence="8" id="KW-0503">Monooxygenase</keyword>
<organism evidence="11 12">
    <name type="scientific">Quercus suber</name>
    <name type="common">Cork oak</name>
    <dbReference type="NCBI Taxonomy" id="58331"/>
    <lineage>
        <taxon>Eukaryota</taxon>
        <taxon>Viridiplantae</taxon>
        <taxon>Streptophyta</taxon>
        <taxon>Embryophyta</taxon>
        <taxon>Tracheophyta</taxon>
        <taxon>Spermatophyta</taxon>
        <taxon>Magnoliopsida</taxon>
        <taxon>eudicotyledons</taxon>
        <taxon>Gunneridae</taxon>
        <taxon>Pentapetalae</taxon>
        <taxon>rosids</taxon>
        <taxon>fabids</taxon>
        <taxon>Fagales</taxon>
        <taxon>Fagaceae</taxon>
        <taxon>Quercus</taxon>
    </lineage>
</organism>
<dbReference type="GO" id="GO:0016705">
    <property type="term" value="F:oxidoreductase activity, acting on paired donors, with incorporation or reduction of molecular oxygen"/>
    <property type="evidence" value="ECO:0007669"/>
    <property type="project" value="InterPro"/>
</dbReference>
<name>A0AAW0LF27_QUESU</name>
<keyword evidence="6" id="KW-0560">Oxidoreductase</keyword>
<dbReference type="AlphaFoldDB" id="A0AAW0LF27"/>
<reference evidence="11" key="1">
    <citation type="submission" date="2017-12" db="EMBL/GenBank/DDBJ databases">
        <authorList>
            <person name="Barbosa P."/>
            <person name="Usie A."/>
            <person name="Ramos A.M."/>
        </authorList>
    </citation>
    <scope>NUCLEOTIDE SEQUENCE</scope>
    <source>
        <strain evidence="11">HL8</strain>
        <tissue evidence="11">Leaves</tissue>
    </source>
</reference>
<accession>A0AAW0LF27</accession>
<dbReference type="SUPFAM" id="SSF48264">
    <property type="entry name" value="Cytochrome P450"/>
    <property type="match status" value="1"/>
</dbReference>
<dbReference type="Proteomes" id="UP000237347">
    <property type="component" value="Unassembled WGS sequence"/>
</dbReference>
<keyword evidence="4" id="KW-0349">Heme</keyword>
<dbReference type="GO" id="GO:0005506">
    <property type="term" value="F:iron ion binding"/>
    <property type="evidence" value="ECO:0007669"/>
    <property type="project" value="InterPro"/>
</dbReference>
<comment type="cofactor">
    <cofactor evidence="1">
        <name>heme</name>
        <dbReference type="ChEBI" id="CHEBI:30413"/>
    </cofactor>
</comment>
<dbReference type="EMBL" id="PKMF04000113">
    <property type="protein sequence ID" value="KAK7849488.1"/>
    <property type="molecule type" value="Genomic_DNA"/>
</dbReference>
<protein>
    <submittedName>
        <fullName evidence="11">Cytochrome p450 93a3</fullName>
    </submittedName>
</protein>
<evidence type="ECO:0000256" key="3">
    <source>
        <dbReference type="ARBA" id="ARBA00010617"/>
    </source>
</evidence>
<dbReference type="GO" id="GO:0020037">
    <property type="term" value="F:heme binding"/>
    <property type="evidence" value="ECO:0007669"/>
    <property type="project" value="InterPro"/>
</dbReference>
<evidence type="ECO:0000256" key="2">
    <source>
        <dbReference type="ARBA" id="ARBA00004370"/>
    </source>
</evidence>
<evidence type="ECO:0000313" key="12">
    <source>
        <dbReference type="Proteomes" id="UP000237347"/>
    </source>
</evidence>
<dbReference type="PANTHER" id="PTHR47943">
    <property type="entry name" value="CYTOCHROME P450 93A3-LIKE"/>
    <property type="match status" value="1"/>
</dbReference>
<dbReference type="Gene3D" id="1.10.630.10">
    <property type="entry name" value="Cytochrome P450"/>
    <property type="match status" value="1"/>
</dbReference>
<dbReference type="GO" id="GO:0016020">
    <property type="term" value="C:membrane"/>
    <property type="evidence" value="ECO:0007669"/>
    <property type="project" value="UniProtKB-SubCell"/>
</dbReference>
<evidence type="ECO:0000256" key="4">
    <source>
        <dbReference type="ARBA" id="ARBA00022617"/>
    </source>
</evidence>
<reference evidence="11" key="3">
    <citation type="submission" date="2023-07" db="EMBL/GenBank/DDBJ databases">
        <title>An improved reference 1 genome and first organelle genomes of Quercus suber.</title>
        <authorList>
            <consortium name="Genosuber Consortium"/>
            <person name="Usie A."/>
            <person name="Serra O."/>
            <person name="Barros P."/>
        </authorList>
    </citation>
    <scope>NUCLEOTIDE SEQUENCE</scope>
    <source>
        <strain evidence="11">HL8</strain>
        <tissue evidence="11">Leaves</tissue>
    </source>
</reference>
<evidence type="ECO:0000256" key="7">
    <source>
        <dbReference type="ARBA" id="ARBA00023004"/>
    </source>
</evidence>
<reference evidence="11 12" key="2">
    <citation type="journal article" date="2018" name="Sci. Data">
        <title>The draft genome sequence of cork oak.</title>
        <authorList>
            <person name="Ramos A.M."/>
            <person name="Usie A."/>
            <person name="Barbosa P."/>
            <person name="Barros P.M."/>
            <person name="Capote T."/>
            <person name="Chaves I."/>
            <person name="Simoes F."/>
            <person name="Abreu I."/>
            <person name="Carrasquinho I."/>
            <person name="Faro C."/>
            <person name="Guimaraes J.B."/>
            <person name="Mendonca D."/>
            <person name="Nobrega F."/>
            <person name="Rodrigues L."/>
            <person name="Saibo N.J.M."/>
            <person name="Varela M.C."/>
            <person name="Egas C."/>
            <person name="Matos J."/>
            <person name="Miguel C.M."/>
            <person name="Oliveira M.M."/>
            <person name="Ricardo C.P."/>
            <person name="Goncalves S."/>
        </authorList>
    </citation>
    <scope>NUCLEOTIDE SEQUENCE [LARGE SCALE GENOMIC DNA]</scope>
    <source>
        <strain evidence="12">cv. HL8</strain>
        <strain evidence="11">HL8</strain>
    </source>
</reference>
<keyword evidence="9" id="KW-0472">Membrane</keyword>